<accession>A0A485LHS9</accession>
<protein>
    <submittedName>
        <fullName evidence="4">Aste57867_21550 protein</fullName>
    </submittedName>
</protein>
<dbReference type="PANTHER" id="PTHR33178:SF10">
    <property type="entry name" value="STRESS-RESPONSE A_B BARREL DOMAIN-CONTAINING PROTEIN"/>
    <property type="match status" value="1"/>
</dbReference>
<feature type="domain" description="Stress-response A/B barrel" evidence="2">
    <location>
        <begin position="3"/>
        <end position="96"/>
    </location>
</feature>
<reference evidence="4 5" key="1">
    <citation type="submission" date="2019-03" db="EMBL/GenBank/DDBJ databases">
        <authorList>
            <person name="Gaulin E."/>
            <person name="Dumas B."/>
        </authorList>
    </citation>
    <scope>NUCLEOTIDE SEQUENCE [LARGE SCALE GENOMIC DNA]</scope>
    <source>
        <strain evidence="4">CBS 568.67</strain>
    </source>
</reference>
<dbReference type="EMBL" id="VJMH01006979">
    <property type="protein sequence ID" value="KAF0686708.1"/>
    <property type="molecule type" value="Genomic_DNA"/>
</dbReference>
<keyword evidence="5" id="KW-1185">Reference proteome</keyword>
<gene>
    <name evidence="4" type="primary">Aste57867_21550</name>
    <name evidence="3" type="ORF">As57867_021481</name>
    <name evidence="4" type="ORF">ASTE57867_21550</name>
</gene>
<proteinExistence type="predicted"/>
<sequence>MSVEHVVLFKWKDDAPAETIAQVEADVIALKDKIPGIVDLTYGKDFNKVRSDGFTHMLVIRFVNKEALAFYDAHPEHQKVVALLLTIMDKILVVDIESPRLTPSSP</sequence>
<evidence type="ECO:0000313" key="5">
    <source>
        <dbReference type="Proteomes" id="UP000332933"/>
    </source>
</evidence>
<dbReference type="EMBL" id="CAADRA010007005">
    <property type="protein sequence ID" value="VFT98220.1"/>
    <property type="molecule type" value="Genomic_DNA"/>
</dbReference>
<dbReference type="InterPro" id="IPR013097">
    <property type="entry name" value="Dabb"/>
</dbReference>
<dbReference type="Proteomes" id="UP000332933">
    <property type="component" value="Unassembled WGS sequence"/>
</dbReference>
<dbReference type="InterPro" id="IPR011008">
    <property type="entry name" value="Dimeric_a/b-barrel"/>
</dbReference>
<reference evidence="3" key="2">
    <citation type="submission" date="2019-06" db="EMBL/GenBank/DDBJ databases">
        <title>Genomics analysis of Aphanomyces spp. identifies a new class of oomycete effector associated with host adaptation.</title>
        <authorList>
            <person name="Gaulin E."/>
        </authorList>
    </citation>
    <scope>NUCLEOTIDE SEQUENCE</scope>
    <source>
        <strain evidence="3">CBS 578.67</strain>
    </source>
</reference>
<dbReference type="PANTHER" id="PTHR33178">
    <property type="match status" value="1"/>
</dbReference>
<dbReference type="InterPro" id="IPR044662">
    <property type="entry name" value="HS1/DABB1-like"/>
</dbReference>
<evidence type="ECO:0000259" key="2">
    <source>
        <dbReference type="PROSITE" id="PS51502"/>
    </source>
</evidence>
<dbReference type="SMART" id="SM00886">
    <property type="entry name" value="Dabb"/>
    <property type="match status" value="1"/>
</dbReference>
<evidence type="ECO:0000313" key="3">
    <source>
        <dbReference type="EMBL" id="KAF0686708.1"/>
    </source>
</evidence>
<evidence type="ECO:0000256" key="1">
    <source>
        <dbReference type="ARBA" id="ARBA00011738"/>
    </source>
</evidence>
<dbReference type="PROSITE" id="PS51502">
    <property type="entry name" value="S_R_A_B_BARREL"/>
    <property type="match status" value="1"/>
</dbReference>
<name>A0A485LHS9_9STRA</name>
<dbReference type="AlphaFoldDB" id="A0A485LHS9"/>
<dbReference type="OrthoDB" id="42919at2759"/>
<organism evidence="4 5">
    <name type="scientific">Aphanomyces stellatus</name>
    <dbReference type="NCBI Taxonomy" id="120398"/>
    <lineage>
        <taxon>Eukaryota</taxon>
        <taxon>Sar</taxon>
        <taxon>Stramenopiles</taxon>
        <taxon>Oomycota</taxon>
        <taxon>Saprolegniomycetes</taxon>
        <taxon>Saprolegniales</taxon>
        <taxon>Verrucalvaceae</taxon>
        <taxon>Aphanomyces</taxon>
    </lineage>
</organism>
<dbReference type="Gene3D" id="3.30.70.100">
    <property type="match status" value="1"/>
</dbReference>
<dbReference type="Pfam" id="PF07876">
    <property type="entry name" value="Dabb"/>
    <property type="match status" value="1"/>
</dbReference>
<dbReference type="SUPFAM" id="SSF54909">
    <property type="entry name" value="Dimeric alpha+beta barrel"/>
    <property type="match status" value="1"/>
</dbReference>
<comment type="subunit">
    <text evidence="1">Homodimer.</text>
</comment>
<evidence type="ECO:0000313" key="4">
    <source>
        <dbReference type="EMBL" id="VFT98220.1"/>
    </source>
</evidence>